<dbReference type="PROSITE" id="PS00211">
    <property type="entry name" value="ABC_TRANSPORTER_1"/>
    <property type="match status" value="1"/>
</dbReference>
<dbReference type="AlphaFoldDB" id="A0ABD7V2F7"/>
<dbReference type="InterPro" id="IPR003439">
    <property type="entry name" value="ABC_transporter-like_ATP-bd"/>
</dbReference>
<organism evidence="5 6">
    <name type="scientific">Gordonia paraffinivorans</name>
    <dbReference type="NCBI Taxonomy" id="175628"/>
    <lineage>
        <taxon>Bacteria</taxon>
        <taxon>Bacillati</taxon>
        <taxon>Actinomycetota</taxon>
        <taxon>Actinomycetes</taxon>
        <taxon>Mycobacteriales</taxon>
        <taxon>Gordoniaceae</taxon>
        <taxon>Gordonia</taxon>
    </lineage>
</organism>
<keyword evidence="3 5" id="KW-0067">ATP-binding</keyword>
<dbReference type="RefSeq" id="WP_109238651.1">
    <property type="nucleotide sequence ID" value="NZ_CAACYD010000006.1"/>
</dbReference>
<proteinExistence type="predicted"/>
<evidence type="ECO:0000313" key="5">
    <source>
        <dbReference type="EMBL" id="VFA88256.1"/>
    </source>
</evidence>
<dbReference type="PANTHER" id="PTHR42794">
    <property type="entry name" value="HEMIN IMPORT ATP-BINDING PROTEIN HMUV"/>
    <property type="match status" value="1"/>
</dbReference>
<keyword evidence="2" id="KW-0547">Nucleotide-binding</keyword>
<dbReference type="PANTHER" id="PTHR42794:SF2">
    <property type="entry name" value="ABC TRANSPORTER ATP-BINDING PROTEIN"/>
    <property type="match status" value="1"/>
</dbReference>
<dbReference type="GeneID" id="60749809"/>
<dbReference type="EMBL" id="CAACYD010000006">
    <property type="protein sequence ID" value="VFA88256.1"/>
    <property type="molecule type" value="Genomic_DNA"/>
</dbReference>
<accession>A0ABD7V2F7</accession>
<sequence length="289" mass="31479">MTLEIDRLSVGYGKKRLVLDEVSLDVRRGEVVGLLGPNGSGKSTLIKTIAGINNRTSGTLRWDGDTDLDALSRRDRAQLVAYVPQSISLTFTLDVREAVMLGRTPYFGTRPRPEDWRHVDRALELLGLEDLADRMVTELSGGQAQRVLIARAIAQDPTVLLLDEPTSALDIRFQWQTLSLTRRIARTQNVAAVIAIHDLNQAARFCDRVVFLGGGRVLASGTPGEVYSPELIEEVYGVRVELSEHKGYTEIHPVADDDLWDGPAVAAEATSTVPAAGELDRIPVGASAS</sequence>
<name>A0ABD7V2F7_9ACTN</name>
<dbReference type="CDD" id="cd03214">
    <property type="entry name" value="ABC_Iron-Siderophores_B12_Hemin"/>
    <property type="match status" value="1"/>
</dbReference>
<keyword evidence="1" id="KW-0813">Transport</keyword>
<dbReference type="PROSITE" id="PS50893">
    <property type="entry name" value="ABC_TRANSPORTER_2"/>
    <property type="match status" value="1"/>
</dbReference>
<evidence type="ECO:0000256" key="2">
    <source>
        <dbReference type="ARBA" id="ARBA00022741"/>
    </source>
</evidence>
<dbReference type="GO" id="GO:0016787">
    <property type="term" value="F:hydrolase activity"/>
    <property type="evidence" value="ECO:0007669"/>
    <property type="project" value="UniProtKB-KW"/>
</dbReference>
<evidence type="ECO:0000256" key="3">
    <source>
        <dbReference type="ARBA" id="ARBA00022840"/>
    </source>
</evidence>
<dbReference type="GO" id="GO:0005524">
    <property type="term" value="F:ATP binding"/>
    <property type="evidence" value="ECO:0007669"/>
    <property type="project" value="UniProtKB-KW"/>
</dbReference>
<evidence type="ECO:0000313" key="6">
    <source>
        <dbReference type="Proteomes" id="UP000360750"/>
    </source>
</evidence>
<dbReference type="SUPFAM" id="SSF52540">
    <property type="entry name" value="P-loop containing nucleoside triphosphate hydrolases"/>
    <property type="match status" value="1"/>
</dbReference>
<dbReference type="InterPro" id="IPR027417">
    <property type="entry name" value="P-loop_NTPase"/>
</dbReference>
<dbReference type="EC" id="3.6.3.34" evidence="5"/>
<dbReference type="InterPro" id="IPR017871">
    <property type="entry name" value="ABC_transporter-like_CS"/>
</dbReference>
<dbReference type="Gene3D" id="3.40.50.300">
    <property type="entry name" value="P-loop containing nucleotide triphosphate hydrolases"/>
    <property type="match status" value="1"/>
</dbReference>
<dbReference type="FunFam" id="3.40.50.300:FF:000134">
    <property type="entry name" value="Iron-enterobactin ABC transporter ATP-binding protein"/>
    <property type="match status" value="1"/>
</dbReference>
<dbReference type="Proteomes" id="UP000360750">
    <property type="component" value="Unassembled WGS sequence"/>
</dbReference>
<evidence type="ECO:0000256" key="1">
    <source>
        <dbReference type="ARBA" id="ARBA00022448"/>
    </source>
</evidence>
<dbReference type="Pfam" id="PF00005">
    <property type="entry name" value="ABC_tran"/>
    <property type="match status" value="1"/>
</dbReference>
<keyword evidence="5" id="KW-0378">Hydrolase</keyword>
<protein>
    <submittedName>
        <fullName evidence="5">Iron(3+)-hydroxamate import ATP-binding protein FhuC</fullName>
        <ecNumber evidence="5">3.6.3.34</ecNumber>
    </submittedName>
</protein>
<dbReference type="SMART" id="SM00382">
    <property type="entry name" value="AAA"/>
    <property type="match status" value="1"/>
</dbReference>
<feature type="domain" description="ABC transporter" evidence="4">
    <location>
        <begin position="3"/>
        <end position="239"/>
    </location>
</feature>
<reference evidence="5 6" key="1">
    <citation type="submission" date="2019-02" db="EMBL/GenBank/DDBJ databases">
        <authorList>
            <consortium name="Pathogen Informatics"/>
        </authorList>
    </citation>
    <scope>NUCLEOTIDE SEQUENCE [LARGE SCALE GENOMIC DNA]</scope>
    <source>
        <strain evidence="5 6">3012STDY6756503</strain>
    </source>
</reference>
<evidence type="ECO:0000259" key="4">
    <source>
        <dbReference type="PROSITE" id="PS50893"/>
    </source>
</evidence>
<gene>
    <name evidence="5" type="primary">fhuC</name>
    <name evidence="5" type="ORF">NCTC8139_01799</name>
</gene>
<dbReference type="InterPro" id="IPR003593">
    <property type="entry name" value="AAA+_ATPase"/>
</dbReference>
<comment type="caution">
    <text evidence="5">The sequence shown here is derived from an EMBL/GenBank/DDBJ whole genome shotgun (WGS) entry which is preliminary data.</text>
</comment>